<dbReference type="Proteomes" id="UP000094801">
    <property type="component" value="Unassembled WGS sequence"/>
</dbReference>
<keyword evidence="2" id="KW-1185">Reference proteome</keyword>
<reference evidence="2" key="1">
    <citation type="submission" date="2016-04" db="EMBL/GenBank/DDBJ databases">
        <title>Comparative genomics of biotechnologically important yeasts.</title>
        <authorList>
            <consortium name="DOE Joint Genome Institute"/>
            <person name="Riley R."/>
            <person name="Haridas S."/>
            <person name="Wolfe K.H."/>
            <person name="Lopes M.R."/>
            <person name="Hittinger C.T."/>
            <person name="Goker M."/>
            <person name="Salamov A."/>
            <person name="Wisecaver J."/>
            <person name="Long T.M."/>
            <person name="Aerts A.L."/>
            <person name="Barry K."/>
            <person name="Choi C."/>
            <person name="Clum A."/>
            <person name="Coughlan A.Y."/>
            <person name="Deshpande S."/>
            <person name="Douglass A.P."/>
            <person name="Hanson S.J."/>
            <person name="Klenk H.-P."/>
            <person name="Labutti K."/>
            <person name="Lapidus A."/>
            <person name="Lindquist E."/>
            <person name="Lipzen A."/>
            <person name="Meier-Kolthoff J.P."/>
            <person name="Ohm R.A."/>
            <person name="Otillar R.P."/>
            <person name="Pangilinan J."/>
            <person name="Peng Y."/>
            <person name="Rokas A."/>
            <person name="Rosa C.A."/>
            <person name="Scheuner C."/>
            <person name="Sibirny A.A."/>
            <person name="Slot J.C."/>
            <person name="Stielow J.B."/>
            <person name="Sun H."/>
            <person name="Kurtzman C.P."/>
            <person name="Blackwell M."/>
            <person name="Grigoriev I.V."/>
            <person name="Jeffries T.W."/>
        </authorList>
    </citation>
    <scope>NUCLEOTIDE SEQUENCE [LARGE SCALE GENOMIC DNA]</scope>
    <source>
        <strain evidence="2">NRRL YB-2248</strain>
    </source>
</reference>
<dbReference type="Pfam" id="PF11093">
    <property type="entry name" value="Mitochondr_Som1"/>
    <property type="match status" value="1"/>
</dbReference>
<sequence length="187" mass="21968">MAPPLPVYSRDEIKSLYPHLFPERIPKDDDTLPNSNTNSTNFKLSLPNCTLYSLTQNQCTYDGNRTVCIPFKRLFARCLDEEYSKKKEVIGYKLTPSHKDFQKNPNEKFYRNIEITEWSDNDYSKYFMNDDSSNNDDDGSHVKNMETIEKTAEMRSLLADFLKTDKILEAKMNQFYETLVNERNDDN</sequence>
<proteinExistence type="predicted"/>
<dbReference type="InterPro" id="IPR024645">
    <property type="entry name" value="Mitochondr_Som1"/>
</dbReference>
<evidence type="ECO:0000313" key="1">
    <source>
        <dbReference type="EMBL" id="ODV83343.1"/>
    </source>
</evidence>
<gene>
    <name evidence="1" type="ORF">CANARDRAFT_9744</name>
</gene>
<name>A0A1E4SV23_9ASCO</name>
<accession>A0A1E4SV23</accession>
<dbReference type="GO" id="GO:0042720">
    <property type="term" value="C:mitochondrial inner membrane peptidase complex"/>
    <property type="evidence" value="ECO:0007669"/>
    <property type="project" value="InterPro"/>
</dbReference>
<protein>
    <submittedName>
        <fullName evidence="1">Uncharacterized protein</fullName>
    </submittedName>
</protein>
<dbReference type="AlphaFoldDB" id="A0A1E4SV23"/>
<evidence type="ECO:0000313" key="2">
    <source>
        <dbReference type="Proteomes" id="UP000094801"/>
    </source>
</evidence>
<dbReference type="EMBL" id="KV453865">
    <property type="protein sequence ID" value="ODV83343.1"/>
    <property type="molecule type" value="Genomic_DNA"/>
</dbReference>
<dbReference type="OrthoDB" id="3983163at2759"/>
<organism evidence="1 2">
    <name type="scientific">[Candida] arabinofermentans NRRL YB-2248</name>
    <dbReference type="NCBI Taxonomy" id="983967"/>
    <lineage>
        <taxon>Eukaryota</taxon>
        <taxon>Fungi</taxon>
        <taxon>Dikarya</taxon>
        <taxon>Ascomycota</taxon>
        <taxon>Saccharomycotina</taxon>
        <taxon>Pichiomycetes</taxon>
        <taxon>Pichiales</taxon>
        <taxon>Pichiaceae</taxon>
        <taxon>Ogataea</taxon>
        <taxon>Ogataea/Candida clade</taxon>
    </lineage>
</organism>